<evidence type="ECO:0000313" key="1">
    <source>
        <dbReference type="EMBL" id="TKA26590.1"/>
    </source>
</evidence>
<reference evidence="1 2" key="1">
    <citation type="submission" date="2017-03" db="EMBL/GenBank/DDBJ databases">
        <title>Genomes of endolithic fungi from Antarctica.</title>
        <authorList>
            <person name="Coleine C."/>
            <person name="Masonjones S."/>
            <person name="Stajich J.E."/>
        </authorList>
    </citation>
    <scope>NUCLEOTIDE SEQUENCE [LARGE SCALE GENOMIC DNA]</scope>
    <source>
        <strain evidence="1 2">CCFEE 6315</strain>
    </source>
</reference>
<sequence>MRKTTAVRNRIIHQTSPRFFTVEGASSRWNNKDLEPVPQNNKMEIPMPSTPTVLGFLFGFAHLPLAPPKPKSLAFLAFLKGYTVFSDSSYTSATNSQQLLN</sequence>
<gene>
    <name evidence="1" type="ORF">B0A50_04698</name>
</gene>
<keyword evidence="2" id="KW-1185">Reference proteome</keyword>
<dbReference type="EMBL" id="NAJL01000027">
    <property type="protein sequence ID" value="TKA26590.1"/>
    <property type="molecule type" value="Genomic_DNA"/>
</dbReference>
<accession>A0A4U0TW46</accession>
<protein>
    <submittedName>
        <fullName evidence="1">Uncharacterized protein</fullName>
    </submittedName>
</protein>
<name>A0A4U0TW46_9PEZI</name>
<dbReference type="AlphaFoldDB" id="A0A4U0TW46"/>
<organism evidence="1 2">
    <name type="scientific">Salinomyces thailandicus</name>
    <dbReference type="NCBI Taxonomy" id="706561"/>
    <lineage>
        <taxon>Eukaryota</taxon>
        <taxon>Fungi</taxon>
        <taxon>Dikarya</taxon>
        <taxon>Ascomycota</taxon>
        <taxon>Pezizomycotina</taxon>
        <taxon>Dothideomycetes</taxon>
        <taxon>Dothideomycetidae</taxon>
        <taxon>Mycosphaerellales</taxon>
        <taxon>Teratosphaeriaceae</taxon>
        <taxon>Salinomyces</taxon>
    </lineage>
</organism>
<proteinExistence type="predicted"/>
<dbReference type="Proteomes" id="UP000308549">
    <property type="component" value="Unassembled WGS sequence"/>
</dbReference>
<comment type="caution">
    <text evidence="1">The sequence shown here is derived from an EMBL/GenBank/DDBJ whole genome shotgun (WGS) entry which is preliminary data.</text>
</comment>
<evidence type="ECO:0000313" key="2">
    <source>
        <dbReference type="Proteomes" id="UP000308549"/>
    </source>
</evidence>